<gene>
    <name evidence="1" type="ORF">ACCO45_002323</name>
</gene>
<dbReference type="EMBL" id="JBGNUJ010000002">
    <property type="protein sequence ID" value="KAL3965319.1"/>
    <property type="molecule type" value="Genomic_DNA"/>
</dbReference>
<proteinExistence type="predicted"/>
<keyword evidence="2" id="KW-1185">Reference proteome</keyword>
<dbReference type="Proteomes" id="UP001638806">
    <property type="component" value="Unassembled WGS sequence"/>
</dbReference>
<reference evidence="1" key="1">
    <citation type="submission" date="2024-12" db="EMBL/GenBank/DDBJ databases">
        <title>Comparative genomics and development of molecular markers within Purpureocillium lilacinum and among Purpureocillium species.</title>
        <authorList>
            <person name="Yeh Z.-Y."/>
            <person name="Ni N.-T."/>
            <person name="Lo P.-H."/>
            <person name="Mushyakhwo K."/>
            <person name="Lin C.-F."/>
            <person name="Nai Y.-S."/>
        </authorList>
    </citation>
    <scope>NUCLEOTIDE SEQUENCE</scope>
    <source>
        <strain evidence="1">NCHU-NPUST-175</strain>
    </source>
</reference>
<evidence type="ECO:0000313" key="2">
    <source>
        <dbReference type="Proteomes" id="UP001638806"/>
    </source>
</evidence>
<organism evidence="1 2">
    <name type="scientific">Purpureocillium lilacinum</name>
    <name type="common">Paecilomyces lilacinus</name>
    <dbReference type="NCBI Taxonomy" id="33203"/>
    <lineage>
        <taxon>Eukaryota</taxon>
        <taxon>Fungi</taxon>
        <taxon>Dikarya</taxon>
        <taxon>Ascomycota</taxon>
        <taxon>Pezizomycotina</taxon>
        <taxon>Sordariomycetes</taxon>
        <taxon>Hypocreomycetidae</taxon>
        <taxon>Hypocreales</taxon>
        <taxon>Ophiocordycipitaceae</taxon>
        <taxon>Purpureocillium</taxon>
    </lineage>
</organism>
<protein>
    <submittedName>
        <fullName evidence="1">Uncharacterized protein</fullName>
    </submittedName>
</protein>
<name>A0ACC4EAW8_PURLI</name>
<comment type="caution">
    <text evidence="1">The sequence shown here is derived from an EMBL/GenBank/DDBJ whole genome shotgun (WGS) entry which is preliminary data.</text>
</comment>
<evidence type="ECO:0000313" key="1">
    <source>
        <dbReference type="EMBL" id="KAL3965319.1"/>
    </source>
</evidence>
<accession>A0ACC4EAW8</accession>
<sequence>MRRWAGSLFSCSGTECAAEAGTSTGGRRYPRDSSDSASLWRTGRAPTGAAEVPNDRRTEHSWDRVPGAAERHNGNLAQTRTRCDGRQIADLSWPVISVTVSLETNLGLFRPDRWAHRQIGRAAGVVDGSEARRGRREAGRTDGRDGQLVLVRSPPEQLSSRSKLLRSQIHGRGGTWPRAGHGLAPVLSASRRNRLEKKDRARHASSPDARAVSAAAEVAEGAGQKQTSGHDQGLGWARPAGQQPGSRYLVLVCSETTAAYNLEAVGVASRQTWRTCEGTGREGTLFGSLWKAQRMYEPVQYEYCTLHEQPCFAVFGPLSSWARWLGAPPPVWGTVLVLVPAGLDAVVGARSYLTWLAPASPSSVCPSPPAPGGPREQRACAQQSRAQVAEEPAPTPTRGPLLTASSHGATVGEPSTPQSGPVIRVHGHGASSPLTVPETRRQLSSCLTDCGCGKDGDGHAAACTGSPAQHPPALAASTSGHEGLARQRRCLRPSRRPIPVLHERGARRVVRLAGQTRWRNRGYIEGHKSGAVHRRASPCIATHRQPFS</sequence>